<dbReference type="NCBIfam" id="TIGR02432">
    <property type="entry name" value="lysidine_TilS_N"/>
    <property type="match status" value="1"/>
</dbReference>
<dbReference type="NCBIfam" id="TIGR02433">
    <property type="entry name" value="lysidine_TilS_C"/>
    <property type="match status" value="1"/>
</dbReference>
<sequence>MLQRFRHFISANQLITKSSNILAAVSGGKDSVTMCELFHLAGIKFGIAHCNFQLRGIDSELDEEFVRKLATHYKVPFFSRRFETETFAKDNRISIQMAARDLRYTWFRKIAYENGYESIATAHHLNDVFETILLNLTRGTGYAGLQGIQPRNGEIIRPLIFCEREEIDRFVQENNLQWREDISNASTKYYRNLIRHKVIPVLKEINPRLEQTSFESTEKIRAVANFFKSKVNETKSKALSYSGSDIRIDLNVILSEPEPAIVLSELLSEFGFTYKDSVNILNTRTIGSIFYSKSYILNVDRQSLLIKHLDYASSAEEFKISEYLDNFTFRNYSFSLNKISNEEFGVHSDNFTAYLDWAALKFPLIIRNWLPGDRFIPLGMKNFKKVSDFLIDKKIPLLLKKNTLVIISDEKIVWIVGMRIDDRFKITTNSKNALKVVVNPLS</sequence>
<dbReference type="InterPro" id="IPR012796">
    <property type="entry name" value="Lysidine-tRNA-synth_C"/>
</dbReference>
<comment type="subcellular location">
    <subcellularLocation>
        <location evidence="1 8">Cytoplasm</location>
    </subcellularLocation>
</comment>
<dbReference type="GO" id="GO:0005737">
    <property type="term" value="C:cytoplasm"/>
    <property type="evidence" value="ECO:0007669"/>
    <property type="project" value="UniProtKB-SubCell"/>
</dbReference>
<keyword evidence="2 8" id="KW-0963">Cytoplasm</keyword>
<dbReference type="PANTHER" id="PTHR43033:SF1">
    <property type="entry name" value="TRNA(ILE)-LYSIDINE SYNTHASE-RELATED"/>
    <property type="match status" value="1"/>
</dbReference>
<reference evidence="10 11" key="1">
    <citation type="submission" date="2014-09" db="EMBL/GenBank/DDBJ databases">
        <title>Sporocytophaga myxococcoides PG-01 genome sequencing.</title>
        <authorList>
            <person name="Liu L."/>
            <person name="Gao P.J."/>
            <person name="Chen G.J."/>
            <person name="Wang L.S."/>
        </authorList>
    </citation>
    <scope>NUCLEOTIDE SEQUENCE [LARGE SCALE GENOMIC DNA]</scope>
    <source>
        <strain evidence="10 11">PG-01</strain>
    </source>
</reference>
<organism evidence="10 11">
    <name type="scientific">Sporocytophaga myxococcoides</name>
    <dbReference type="NCBI Taxonomy" id="153721"/>
    <lineage>
        <taxon>Bacteria</taxon>
        <taxon>Pseudomonadati</taxon>
        <taxon>Bacteroidota</taxon>
        <taxon>Cytophagia</taxon>
        <taxon>Cytophagales</taxon>
        <taxon>Cytophagaceae</taxon>
        <taxon>Sporocytophaga</taxon>
    </lineage>
</organism>
<keyword evidence="3 8" id="KW-0436">Ligase</keyword>
<accession>A0A098LKS7</accession>
<dbReference type="SUPFAM" id="SSF56037">
    <property type="entry name" value="PheT/TilS domain"/>
    <property type="match status" value="1"/>
</dbReference>
<evidence type="ECO:0000256" key="7">
    <source>
        <dbReference type="ARBA" id="ARBA00048539"/>
    </source>
</evidence>
<protein>
    <recommendedName>
        <fullName evidence="8">tRNA(Ile)-lysidine synthase</fullName>
        <ecNumber evidence="8">6.3.4.19</ecNumber>
    </recommendedName>
    <alternativeName>
        <fullName evidence="8">tRNA(Ile)-2-lysyl-cytidine synthase</fullName>
    </alternativeName>
    <alternativeName>
        <fullName evidence="8">tRNA(Ile)-lysidine synthetase</fullName>
    </alternativeName>
</protein>
<dbReference type="OrthoDB" id="9807403at2"/>
<evidence type="ECO:0000256" key="8">
    <source>
        <dbReference type="HAMAP-Rule" id="MF_01161"/>
    </source>
</evidence>
<dbReference type="EC" id="6.3.4.19" evidence="8"/>
<evidence type="ECO:0000256" key="1">
    <source>
        <dbReference type="ARBA" id="ARBA00004496"/>
    </source>
</evidence>
<dbReference type="HAMAP" id="MF_01161">
    <property type="entry name" value="tRNA_Ile_lys_synt"/>
    <property type="match status" value="1"/>
</dbReference>
<comment type="function">
    <text evidence="8">Ligates lysine onto the cytidine present at position 34 of the AUA codon-specific tRNA(Ile) that contains the anticodon CAU, in an ATP-dependent manner. Cytidine is converted to lysidine, thus changing the amino acid specificity of the tRNA from methionine to isoleucine.</text>
</comment>
<comment type="domain">
    <text evidence="8">The N-terminal region contains the highly conserved SGGXDS motif, predicted to be a P-loop motif involved in ATP binding.</text>
</comment>
<evidence type="ECO:0000256" key="5">
    <source>
        <dbReference type="ARBA" id="ARBA00022741"/>
    </source>
</evidence>
<evidence type="ECO:0000256" key="4">
    <source>
        <dbReference type="ARBA" id="ARBA00022694"/>
    </source>
</evidence>
<name>A0A098LKS7_9BACT</name>
<proteinExistence type="inferred from homology"/>
<dbReference type="GO" id="GO:0032267">
    <property type="term" value="F:tRNA(Ile)-lysidine synthase activity"/>
    <property type="evidence" value="ECO:0007669"/>
    <property type="project" value="UniProtKB-EC"/>
</dbReference>
<evidence type="ECO:0000259" key="9">
    <source>
        <dbReference type="SMART" id="SM00977"/>
    </source>
</evidence>
<comment type="catalytic activity">
    <reaction evidence="7 8">
        <text>cytidine(34) in tRNA(Ile2) + L-lysine + ATP = lysidine(34) in tRNA(Ile2) + AMP + diphosphate + H(+)</text>
        <dbReference type="Rhea" id="RHEA:43744"/>
        <dbReference type="Rhea" id="RHEA-COMP:10625"/>
        <dbReference type="Rhea" id="RHEA-COMP:10670"/>
        <dbReference type="ChEBI" id="CHEBI:15378"/>
        <dbReference type="ChEBI" id="CHEBI:30616"/>
        <dbReference type="ChEBI" id="CHEBI:32551"/>
        <dbReference type="ChEBI" id="CHEBI:33019"/>
        <dbReference type="ChEBI" id="CHEBI:82748"/>
        <dbReference type="ChEBI" id="CHEBI:83665"/>
        <dbReference type="ChEBI" id="CHEBI:456215"/>
        <dbReference type="EC" id="6.3.4.19"/>
    </reaction>
</comment>
<evidence type="ECO:0000313" key="11">
    <source>
        <dbReference type="Proteomes" id="UP000030185"/>
    </source>
</evidence>
<dbReference type="InterPro" id="IPR012795">
    <property type="entry name" value="tRNA_Ile_lys_synt_N"/>
</dbReference>
<dbReference type="InterPro" id="IPR014729">
    <property type="entry name" value="Rossmann-like_a/b/a_fold"/>
</dbReference>
<keyword evidence="5 8" id="KW-0547">Nucleotide-binding</keyword>
<dbReference type="CDD" id="cd01992">
    <property type="entry name" value="TilS_N"/>
    <property type="match status" value="1"/>
</dbReference>
<dbReference type="Gene3D" id="3.40.50.620">
    <property type="entry name" value="HUPs"/>
    <property type="match status" value="1"/>
</dbReference>
<feature type="domain" description="Lysidine-tRNA(Ile) synthetase C-terminal" evidence="9">
    <location>
        <begin position="364"/>
        <end position="436"/>
    </location>
</feature>
<dbReference type="InterPro" id="IPR012094">
    <property type="entry name" value="tRNA_Ile_lys_synt"/>
</dbReference>
<dbReference type="Pfam" id="PF11734">
    <property type="entry name" value="TilS_C"/>
    <property type="match status" value="1"/>
</dbReference>
<dbReference type="Pfam" id="PF01171">
    <property type="entry name" value="ATP_bind_3"/>
    <property type="match status" value="1"/>
</dbReference>
<dbReference type="SMART" id="SM00977">
    <property type="entry name" value="TilS_C"/>
    <property type="match status" value="1"/>
</dbReference>
<dbReference type="EMBL" id="BBLT01000010">
    <property type="protein sequence ID" value="GAL86957.1"/>
    <property type="molecule type" value="Genomic_DNA"/>
</dbReference>
<feature type="binding site" evidence="8">
    <location>
        <begin position="26"/>
        <end position="31"/>
    </location>
    <ligand>
        <name>ATP</name>
        <dbReference type="ChEBI" id="CHEBI:30616"/>
    </ligand>
</feature>
<evidence type="ECO:0000256" key="3">
    <source>
        <dbReference type="ARBA" id="ARBA00022598"/>
    </source>
</evidence>
<dbReference type="SUPFAM" id="SSF52402">
    <property type="entry name" value="Adenine nucleotide alpha hydrolases-like"/>
    <property type="match status" value="1"/>
</dbReference>
<evidence type="ECO:0000313" key="10">
    <source>
        <dbReference type="EMBL" id="GAL86957.1"/>
    </source>
</evidence>
<evidence type="ECO:0000256" key="2">
    <source>
        <dbReference type="ARBA" id="ARBA00022490"/>
    </source>
</evidence>
<evidence type="ECO:0000256" key="6">
    <source>
        <dbReference type="ARBA" id="ARBA00022840"/>
    </source>
</evidence>
<keyword evidence="6 8" id="KW-0067">ATP-binding</keyword>
<keyword evidence="4 8" id="KW-0819">tRNA processing</keyword>
<comment type="caution">
    <text evidence="10">The sequence shown here is derived from an EMBL/GenBank/DDBJ whole genome shotgun (WGS) entry which is preliminary data.</text>
</comment>
<gene>
    <name evidence="8" type="primary">tilS</name>
    <name evidence="10" type="ORF">MYP_4187</name>
</gene>
<dbReference type="eggNOG" id="COG0037">
    <property type="taxonomic scope" value="Bacteria"/>
</dbReference>
<dbReference type="PANTHER" id="PTHR43033">
    <property type="entry name" value="TRNA(ILE)-LYSIDINE SYNTHASE-RELATED"/>
    <property type="match status" value="1"/>
</dbReference>
<dbReference type="GO" id="GO:0005524">
    <property type="term" value="F:ATP binding"/>
    <property type="evidence" value="ECO:0007669"/>
    <property type="project" value="UniProtKB-UniRule"/>
</dbReference>
<keyword evidence="11" id="KW-1185">Reference proteome</keyword>
<dbReference type="RefSeq" id="WP_045467560.1">
    <property type="nucleotide sequence ID" value="NZ_BBLT01000010.1"/>
</dbReference>
<comment type="similarity">
    <text evidence="8">Belongs to the tRNA(Ile)-lysidine synthase family.</text>
</comment>
<dbReference type="GO" id="GO:0006400">
    <property type="term" value="P:tRNA modification"/>
    <property type="evidence" value="ECO:0007669"/>
    <property type="project" value="UniProtKB-UniRule"/>
</dbReference>
<dbReference type="InterPro" id="IPR011063">
    <property type="entry name" value="TilS/TtcA_N"/>
</dbReference>
<dbReference type="AlphaFoldDB" id="A0A098LKS7"/>
<dbReference type="Proteomes" id="UP000030185">
    <property type="component" value="Unassembled WGS sequence"/>
</dbReference>
<dbReference type="STRING" id="153721.MYP_4187"/>